<reference evidence="2 3" key="1">
    <citation type="submission" date="2017-09" db="EMBL/GenBank/DDBJ databases">
        <title>Comparative genomics of rhizobia isolated from Phaseolus vulgaris in China.</title>
        <authorList>
            <person name="Tong W."/>
        </authorList>
    </citation>
    <scope>NUCLEOTIDE SEQUENCE [LARGE SCALE GENOMIC DNA]</scope>
    <source>
        <strain evidence="2 3">FH14</strain>
    </source>
</reference>
<evidence type="ECO:0000313" key="3">
    <source>
        <dbReference type="Proteomes" id="UP000219914"/>
    </source>
</evidence>
<proteinExistence type="predicted"/>
<organism evidence="2 3">
    <name type="scientific">Rhizobium hidalgonense</name>
    <dbReference type="NCBI Taxonomy" id="1538159"/>
    <lineage>
        <taxon>Bacteria</taxon>
        <taxon>Pseudomonadati</taxon>
        <taxon>Pseudomonadota</taxon>
        <taxon>Alphaproteobacteria</taxon>
        <taxon>Hyphomicrobiales</taxon>
        <taxon>Rhizobiaceae</taxon>
        <taxon>Rhizobium/Agrobacterium group</taxon>
        <taxon>Rhizobium</taxon>
    </lineage>
</organism>
<protein>
    <submittedName>
        <fullName evidence="2">Uncharacterized protein</fullName>
    </submittedName>
</protein>
<accession>A0ABX4JNG3</accession>
<name>A0ABX4JNG3_9HYPH</name>
<feature type="region of interest" description="Disordered" evidence="1">
    <location>
        <begin position="1"/>
        <end position="73"/>
    </location>
</feature>
<keyword evidence="3" id="KW-1185">Reference proteome</keyword>
<sequence>MDKRAKIPPGTNSPPEDEERAGSGAAIRDDSHRVAEPSDAGTTGKKARPAGNGQNELKDELTQQIDLPQRGAP</sequence>
<comment type="caution">
    <text evidence="2">The sequence shown here is derived from an EMBL/GenBank/DDBJ whole genome shotgun (WGS) entry which is preliminary data.</text>
</comment>
<dbReference type="EMBL" id="NWSY01000021">
    <property type="protein sequence ID" value="PDT20984.1"/>
    <property type="molecule type" value="Genomic_DNA"/>
</dbReference>
<evidence type="ECO:0000256" key="1">
    <source>
        <dbReference type="SAM" id="MobiDB-lite"/>
    </source>
</evidence>
<gene>
    <name evidence="2" type="ORF">CO674_25175</name>
</gene>
<dbReference type="Proteomes" id="UP000219914">
    <property type="component" value="Unassembled WGS sequence"/>
</dbReference>
<feature type="compositionally biased region" description="Basic and acidic residues" evidence="1">
    <location>
        <begin position="27"/>
        <end position="36"/>
    </location>
</feature>
<evidence type="ECO:0000313" key="2">
    <source>
        <dbReference type="EMBL" id="PDT20984.1"/>
    </source>
</evidence>